<dbReference type="RefSeq" id="WP_263542459.1">
    <property type="nucleotide sequence ID" value="NZ_JAOVZO020000023.1"/>
</dbReference>
<comment type="caution">
    <text evidence="2">The sequence shown here is derived from an EMBL/GenBank/DDBJ whole genome shotgun (WGS) entry which is preliminary data.</text>
</comment>
<name>A0A9X3YQT4_9GAMM</name>
<dbReference type="Proteomes" id="UP001139971">
    <property type="component" value="Unassembled WGS sequence"/>
</dbReference>
<proteinExistence type="predicted"/>
<dbReference type="EMBL" id="JAOVZO020000023">
    <property type="protein sequence ID" value="MDC8016262.1"/>
    <property type="molecule type" value="Genomic_DNA"/>
</dbReference>
<reference evidence="2" key="1">
    <citation type="submission" date="2023-02" db="EMBL/GenBank/DDBJ databases">
        <title>Tahibacter soli sp. nov. isolated from soil.</title>
        <authorList>
            <person name="Baek J.H."/>
            <person name="Lee J.K."/>
            <person name="Choi D.G."/>
            <person name="Jeon C.O."/>
        </authorList>
    </citation>
    <scope>NUCLEOTIDE SEQUENCE</scope>
    <source>
        <strain evidence="2">BL</strain>
    </source>
</reference>
<feature type="chain" id="PRO_5040844503" evidence="1">
    <location>
        <begin position="22"/>
        <end position="270"/>
    </location>
</feature>
<protein>
    <submittedName>
        <fullName evidence="2">Uncharacterized protein</fullName>
    </submittedName>
</protein>
<gene>
    <name evidence="2" type="ORF">OD750_027355</name>
</gene>
<feature type="signal peptide" evidence="1">
    <location>
        <begin position="1"/>
        <end position="21"/>
    </location>
</feature>
<evidence type="ECO:0000313" key="2">
    <source>
        <dbReference type="EMBL" id="MDC8016262.1"/>
    </source>
</evidence>
<accession>A0A9X3YQT4</accession>
<organism evidence="2 3">
    <name type="scientific">Tahibacter soli</name>
    <dbReference type="NCBI Taxonomy" id="2983605"/>
    <lineage>
        <taxon>Bacteria</taxon>
        <taxon>Pseudomonadati</taxon>
        <taxon>Pseudomonadota</taxon>
        <taxon>Gammaproteobacteria</taxon>
        <taxon>Lysobacterales</taxon>
        <taxon>Rhodanobacteraceae</taxon>
        <taxon>Tahibacter</taxon>
    </lineage>
</organism>
<evidence type="ECO:0000256" key="1">
    <source>
        <dbReference type="SAM" id="SignalP"/>
    </source>
</evidence>
<evidence type="ECO:0000313" key="3">
    <source>
        <dbReference type="Proteomes" id="UP001139971"/>
    </source>
</evidence>
<dbReference type="AlphaFoldDB" id="A0A9X3YQT4"/>
<sequence>MKFLPAFCVLLLAAASGAVFAVTPQSTAFTYQGSLSANGQPANGNYDLTFSLFDDAVAGSQVGATLAQPQYPVAQGVFTIDLDFPGAFTGNQLWLQVTVNGTPVLPRQAVNAAPVAQYVLNGSTRGQGVYEVYGTGQLVVTAATSTYTLIPGLTQTVYVPDNSVVHVHSDGGVQSTGATSTSYSVVDIGLFVDGAVSITGGQRRLSIANTAALSQLIANWSIDRTYTLPAGNHTFQVRAVNGAAGTSPANVSSGSASQLMGVLTVTVINK</sequence>
<keyword evidence="1" id="KW-0732">Signal</keyword>
<keyword evidence="3" id="KW-1185">Reference proteome</keyword>